<reference evidence="3" key="1">
    <citation type="submission" date="2025-08" db="UniProtKB">
        <authorList>
            <consortium name="RefSeq"/>
        </authorList>
    </citation>
    <scope>IDENTIFICATION</scope>
    <source>
        <tissue evidence="3">Blood</tissue>
    </source>
</reference>
<evidence type="ECO:0000313" key="3">
    <source>
        <dbReference type="RefSeq" id="XP_054832849.1"/>
    </source>
</evidence>
<dbReference type="CTD" id="64925"/>
<evidence type="ECO:0000256" key="1">
    <source>
        <dbReference type="SAM" id="MobiDB-lite"/>
    </source>
</evidence>
<feature type="compositionally biased region" description="Basic and acidic residues" evidence="1">
    <location>
        <begin position="95"/>
        <end position="107"/>
    </location>
</feature>
<name>A0AA97KVS8_EUBMA</name>
<dbReference type="RefSeq" id="XP_054832849.1">
    <property type="nucleotide sequence ID" value="XM_054976874.1"/>
</dbReference>
<proteinExistence type="predicted"/>
<feature type="compositionally biased region" description="Basic and acidic residues" evidence="1">
    <location>
        <begin position="8"/>
        <end position="20"/>
    </location>
</feature>
<feature type="region of interest" description="Disordered" evidence="1">
    <location>
        <begin position="1"/>
        <end position="23"/>
    </location>
</feature>
<sequence length="182" mass="21166">MTGPYIQDKPKSTRRWVDPKRHGHWNLQNNQEKEVAGRPLPDYQQHLYRLLGPEKASRILNPPILEQPISPPVQRLLVAGKDMGAEDLWRALHEEPKQRRQLAESKKGRSLSHQVPWLGRPVSTPRMQQVAHWQQKLYAMHHLGKQNQRTTSFLLATKHFTDLSDPYGTEGPARYLHYPPDN</sequence>
<dbReference type="Proteomes" id="UP001190640">
    <property type="component" value="Chromosome 4"/>
</dbReference>
<protein>
    <submittedName>
        <fullName evidence="3">Coiled-coil domain-containing protein 71 isoform X2</fullName>
    </submittedName>
</protein>
<keyword evidence="2" id="KW-1185">Reference proteome</keyword>
<organism evidence="2 3">
    <name type="scientific">Eublepharis macularius</name>
    <name type="common">Leopard gecko</name>
    <name type="synonym">Cyrtodactylus macularius</name>
    <dbReference type="NCBI Taxonomy" id="481883"/>
    <lineage>
        <taxon>Eukaryota</taxon>
        <taxon>Metazoa</taxon>
        <taxon>Chordata</taxon>
        <taxon>Craniata</taxon>
        <taxon>Vertebrata</taxon>
        <taxon>Euteleostomi</taxon>
        <taxon>Lepidosauria</taxon>
        <taxon>Squamata</taxon>
        <taxon>Bifurcata</taxon>
        <taxon>Gekkota</taxon>
        <taxon>Eublepharidae</taxon>
        <taxon>Eublepharinae</taxon>
        <taxon>Eublepharis</taxon>
    </lineage>
</organism>
<accession>A0AA97KVS8</accession>
<dbReference type="AlphaFoldDB" id="A0AA97KVS8"/>
<feature type="region of interest" description="Disordered" evidence="1">
    <location>
        <begin position="95"/>
        <end position="120"/>
    </location>
</feature>
<dbReference type="GeneID" id="129328101"/>
<evidence type="ECO:0000313" key="2">
    <source>
        <dbReference type="Proteomes" id="UP001190640"/>
    </source>
</evidence>
<gene>
    <name evidence="3" type="primary">CCDC71</name>
</gene>